<proteinExistence type="predicted"/>
<accession>A0A7K0EUH5</accession>
<evidence type="ECO:0008006" key="3">
    <source>
        <dbReference type="Google" id="ProtNLM"/>
    </source>
</evidence>
<dbReference type="AlphaFoldDB" id="A0A7K0EUH5"/>
<sequence>METVEINDFIFLLNAYRISSDIKLPFLITENYYLERASEKQVHVIKEKLIEHTAYFKQYIAFHEISFTLNQYNENPFRFGKELDNQNWNYYIIASRNIKDLDQRFDLRVCCHLYNNLLMGPEFSFTSSEISNPFFDFDPLVLASYYEFLSLDIMKYNIEITLSMLQGIGDSYKRLKDLMSNSRESYQLIKMAIYNYYNTSKTPNQSQYKFLEFMSIFEFLLTEDTNGRGNPISRQLPAKIHLLNNRFSQSIDLKKYFDNPETPIKTFIEKLYSLRSDIAHGNIIKFKDSKIESLKNVYTAKLFANDLLSKTLIHSLIEPKLILDLKKC</sequence>
<reference evidence="1 2" key="1">
    <citation type="journal article" date="2018" name="Antonie Van Leeuwenhoek">
        <title>Larkinella terrae sp. nov., isolated from soil on Jeju Island, South Korea.</title>
        <authorList>
            <person name="Ten L.N."/>
            <person name="Jeon J."/>
            <person name="Park S.J."/>
            <person name="Park S."/>
            <person name="Lee S.Y."/>
            <person name="Kim M.K."/>
            <person name="Jung H.Y."/>
        </authorList>
    </citation>
    <scope>NUCLEOTIDE SEQUENCE [LARGE SCALE GENOMIC DNA]</scope>
    <source>
        <strain evidence="1 2">KCTC 52001</strain>
    </source>
</reference>
<protein>
    <recommendedName>
        <fullName evidence="3">Apea-like HEPN domain-containing protein</fullName>
    </recommendedName>
</protein>
<dbReference type="OrthoDB" id="581052at2"/>
<gene>
    <name evidence="1" type="ORF">GJJ30_27620</name>
</gene>
<dbReference type="Proteomes" id="UP000441754">
    <property type="component" value="Unassembled WGS sequence"/>
</dbReference>
<evidence type="ECO:0000313" key="2">
    <source>
        <dbReference type="Proteomes" id="UP000441754"/>
    </source>
</evidence>
<organism evidence="1 2">
    <name type="scientific">Larkinella terrae</name>
    <dbReference type="NCBI Taxonomy" id="2025311"/>
    <lineage>
        <taxon>Bacteria</taxon>
        <taxon>Pseudomonadati</taxon>
        <taxon>Bacteroidota</taxon>
        <taxon>Cytophagia</taxon>
        <taxon>Cytophagales</taxon>
        <taxon>Spirosomataceae</taxon>
        <taxon>Larkinella</taxon>
    </lineage>
</organism>
<dbReference type="EMBL" id="WJXZ01000014">
    <property type="protein sequence ID" value="MRS65098.1"/>
    <property type="molecule type" value="Genomic_DNA"/>
</dbReference>
<dbReference type="RefSeq" id="WP_154178380.1">
    <property type="nucleotide sequence ID" value="NZ_WJXZ01000014.1"/>
</dbReference>
<name>A0A7K0EUH5_9BACT</name>
<keyword evidence="2" id="KW-1185">Reference proteome</keyword>
<comment type="caution">
    <text evidence="1">The sequence shown here is derived from an EMBL/GenBank/DDBJ whole genome shotgun (WGS) entry which is preliminary data.</text>
</comment>
<evidence type="ECO:0000313" key="1">
    <source>
        <dbReference type="EMBL" id="MRS65098.1"/>
    </source>
</evidence>